<dbReference type="RefSeq" id="WP_069110084.1">
    <property type="nucleotide sequence ID" value="NZ_FNUC01000004.1"/>
</dbReference>
<dbReference type="Gene3D" id="3.40.800.10">
    <property type="entry name" value="Ureohydrolase domain"/>
    <property type="match status" value="1"/>
</dbReference>
<dbReference type="SUPFAM" id="SSF52768">
    <property type="entry name" value="Arginase/deacetylase"/>
    <property type="match status" value="1"/>
</dbReference>
<keyword evidence="3" id="KW-0464">Manganese</keyword>
<dbReference type="OrthoDB" id="7331788at2"/>
<name>A0A1H5PHV5_9ACTN</name>
<accession>A0A1H5PHV5</accession>
<dbReference type="Proteomes" id="UP000181980">
    <property type="component" value="Unassembled WGS sequence"/>
</dbReference>
<evidence type="ECO:0000313" key="5">
    <source>
        <dbReference type="EMBL" id="SEF13306.1"/>
    </source>
</evidence>
<dbReference type="GO" id="GO:0005737">
    <property type="term" value="C:cytoplasm"/>
    <property type="evidence" value="ECO:0007669"/>
    <property type="project" value="TreeGrafter"/>
</dbReference>
<sequence>MGWFLLGAPWDCSASGRGEADAPGALRAAGLTSLVEADLGDADTVVSGGVRDPETGVLALPATVAAAHALTASLTAALRDRPGSRPLVVGGDCSLLLGVVPAVRPAGLWFLDGHPDYLDGATSDTGETADMDLAILTGAGAPSLVSLGGAVPMLDPSAVVLLGHRTTGLDPASAAEVDRLPDALHRIAAPDLLADPAAAGRSARDLLDGDGIWLHLDLDVLDPSALPAVSYPQPGGPSWEQLADVLAPLAASPRLLGVSVADFRADLDPTGDHARRVVELLSEVVTPATR</sequence>
<evidence type="ECO:0000256" key="1">
    <source>
        <dbReference type="ARBA" id="ARBA00022723"/>
    </source>
</evidence>
<evidence type="ECO:0000313" key="6">
    <source>
        <dbReference type="Proteomes" id="UP000181980"/>
    </source>
</evidence>
<keyword evidence="6" id="KW-1185">Reference proteome</keyword>
<dbReference type="STRING" id="561176.SAMN04488561_4372"/>
<comment type="similarity">
    <text evidence="4">Belongs to the arginase family.</text>
</comment>
<proteinExistence type="inferred from homology"/>
<keyword evidence="2" id="KW-0378">Hydrolase</keyword>
<dbReference type="GO" id="GO:0030145">
    <property type="term" value="F:manganese ion binding"/>
    <property type="evidence" value="ECO:0007669"/>
    <property type="project" value="TreeGrafter"/>
</dbReference>
<dbReference type="PANTHER" id="PTHR43782:SF3">
    <property type="entry name" value="ARGINASE"/>
    <property type="match status" value="1"/>
</dbReference>
<evidence type="ECO:0000256" key="2">
    <source>
        <dbReference type="ARBA" id="ARBA00022801"/>
    </source>
</evidence>
<dbReference type="PANTHER" id="PTHR43782">
    <property type="entry name" value="ARGINASE"/>
    <property type="match status" value="1"/>
</dbReference>
<dbReference type="Pfam" id="PF00491">
    <property type="entry name" value="Arginase"/>
    <property type="match status" value="1"/>
</dbReference>
<dbReference type="PRINTS" id="PR00116">
    <property type="entry name" value="ARGINASE"/>
</dbReference>
<dbReference type="InterPro" id="IPR006035">
    <property type="entry name" value="Ureohydrolase"/>
</dbReference>
<dbReference type="AlphaFoldDB" id="A0A1H5PHV5"/>
<gene>
    <name evidence="5" type="ORF">SAMN04488561_4372</name>
</gene>
<protein>
    <submittedName>
        <fullName evidence="5">Arginase</fullName>
    </submittedName>
</protein>
<dbReference type="CDD" id="cd09999">
    <property type="entry name" value="Arginase-like_1"/>
    <property type="match status" value="1"/>
</dbReference>
<organism evidence="5 6">
    <name type="scientific">Jiangella alba</name>
    <dbReference type="NCBI Taxonomy" id="561176"/>
    <lineage>
        <taxon>Bacteria</taxon>
        <taxon>Bacillati</taxon>
        <taxon>Actinomycetota</taxon>
        <taxon>Actinomycetes</taxon>
        <taxon>Jiangellales</taxon>
        <taxon>Jiangellaceae</taxon>
        <taxon>Jiangella</taxon>
    </lineage>
</organism>
<dbReference type="EMBL" id="FNUC01000004">
    <property type="protein sequence ID" value="SEF13306.1"/>
    <property type="molecule type" value="Genomic_DNA"/>
</dbReference>
<evidence type="ECO:0000256" key="3">
    <source>
        <dbReference type="ARBA" id="ARBA00023211"/>
    </source>
</evidence>
<dbReference type="PIRSF" id="PIRSF036979">
    <property type="entry name" value="Arginase"/>
    <property type="match status" value="1"/>
</dbReference>
<reference evidence="6" key="1">
    <citation type="submission" date="2016-10" db="EMBL/GenBank/DDBJ databases">
        <authorList>
            <person name="Varghese N."/>
            <person name="Submissions S."/>
        </authorList>
    </citation>
    <scope>NUCLEOTIDE SEQUENCE [LARGE SCALE GENOMIC DNA]</scope>
    <source>
        <strain evidence="6">DSM 45237</strain>
    </source>
</reference>
<dbReference type="GO" id="GO:0004053">
    <property type="term" value="F:arginase activity"/>
    <property type="evidence" value="ECO:0007669"/>
    <property type="project" value="TreeGrafter"/>
</dbReference>
<evidence type="ECO:0000256" key="4">
    <source>
        <dbReference type="PROSITE-ProRule" id="PRU00742"/>
    </source>
</evidence>
<keyword evidence="1" id="KW-0479">Metal-binding</keyword>
<dbReference type="InterPro" id="IPR023696">
    <property type="entry name" value="Ureohydrolase_dom_sf"/>
</dbReference>
<dbReference type="PROSITE" id="PS51409">
    <property type="entry name" value="ARGINASE_2"/>
    <property type="match status" value="1"/>
</dbReference>